<feature type="compositionally biased region" description="Low complexity" evidence="3">
    <location>
        <begin position="406"/>
        <end position="420"/>
    </location>
</feature>
<dbReference type="Gene3D" id="3.40.50.300">
    <property type="entry name" value="P-loop containing nucleotide triphosphate hydrolases"/>
    <property type="match status" value="1"/>
</dbReference>
<evidence type="ECO:0000256" key="3">
    <source>
        <dbReference type="SAM" id="MobiDB-lite"/>
    </source>
</evidence>
<feature type="compositionally biased region" description="Polar residues" evidence="3">
    <location>
        <begin position="117"/>
        <end position="130"/>
    </location>
</feature>
<dbReference type="Pfam" id="PF00618">
    <property type="entry name" value="RasGEF_N"/>
    <property type="match status" value="1"/>
</dbReference>
<organism evidence="6 7">
    <name type="scientific">Pterulicium gracile</name>
    <dbReference type="NCBI Taxonomy" id="1884261"/>
    <lineage>
        <taxon>Eukaryota</taxon>
        <taxon>Fungi</taxon>
        <taxon>Dikarya</taxon>
        <taxon>Basidiomycota</taxon>
        <taxon>Agaricomycotina</taxon>
        <taxon>Agaricomycetes</taxon>
        <taxon>Agaricomycetidae</taxon>
        <taxon>Agaricales</taxon>
        <taxon>Pleurotineae</taxon>
        <taxon>Pterulaceae</taxon>
        <taxon>Pterulicium</taxon>
    </lineage>
</organism>
<dbReference type="Pfam" id="PF00617">
    <property type="entry name" value="RasGEF"/>
    <property type="match status" value="1"/>
</dbReference>
<feature type="region of interest" description="Disordered" evidence="3">
    <location>
        <begin position="1372"/>
        <end position="1471"/>
    </location>
</feature>
<proteinExistence type="predicted"/>
<protein>
    <recommendedName>
        <fullName evidence="8">Ras guanine nucleotide exchange factor domain-containing protein</fullName>
    </recommendedName>
</protein>
<dbReference type="InterPro" id="IPR036964">
    <property type="entry name" value="RASGEF_cat_dom_sf"/>
</dbReference>
<feature type="region of interest" description="Disordered" evidence="3">
    <location>
        <begin position="1027"/>
        <end position="1143"/>
    </location>
</feature>
<dbReference type="GO" id="GO:0005886">
    <property type="term" value="C:plasma membrane"/>
    <property type="evidence" value="ECO:0007669"/>
    <property type="project" value="TreeGrafter"/>
</dbReference>
<feature type="compositionally biased region" description="Polar residues" evidence="3">
    <location>
        <begin position="193"/>
        <end position="207"/>
    </location>
</feature>
<feature type="compositionally biased region" description="Low complexity" evidence="3">
    <location>
        <begin position="740"/>
        <end position="756"/>
    </location>
</feature>
<dbReference type="InterPro" id="IPR001895">
    <property type="entry name" value="RASGEF_cat_dom"/>
</dbReference>
<dbReference type="STRING" id="1884261.A0A5C3QB06"/>
<feature type="compositionally biased region" description="Low complexity" evidence="3">
    <location>
        <begin position="1036"/>
        <end position="1047"/>
    </location>
</feature>
<feature type="region of interest" description="Disordered" evidence="3">
    <location>
        <begin position="571"/>
        <end position="666"/>
    </location>
</feature>
<dbReference type="PANTHER" id="PTHR23113:SF348">
    <property type="entry name" value="GUANYL-NUCLEOTIDE EXCHANGE FACTOR RASGEF, PUTATIVE (AFU_ORTHOLOGUE AFUA_1G04700)-RELATED"/>
    <property type="match status" value="1"/>
</dbReference>
<feature type="compositionally biased region" description="Polar residues" evidence="3">
    <location>
        <begin position="24"/>
        <end position="45"/>
    </location>
</feature>
<dbReference type="GO" id="GO:0005085">
    <property type="term" value="F:guanyl-nucleotide exchange factor activity"/>
    <property type="evidence" value="ECO:0007669"/>
    <property type="project" value="UniProtKB-KW"/>
</dbReference>
<feature type="region of interest" description="Disordered" evidence="3">
    <location>
        <begin position="718"/>
        <end position="881"/>
    </location>
</feature>
<feature type="compositionally biased region" description="Low complexity" evidence="3">
    <location>
        <begin position="171"/>
        <end position="192"/>
    </location>
</feature>
<evidence type="ECO:0000313" key="6">
    <source>
        <dbReference type="EMBL" id="TFK98736.1"/>
    </source>
</evidence>
<dbReference type="Proteomes" id="UP000305067">
    <property type="component" value="Unassembled WGS sequence"/>
</dbReference>
<feature type="compositionally biased region" description="Basic and acidic residues" evidence="3">
    <location>
        <begin position="1211"/>
        <end position="1230"/>
    </location>
</feature>
<feature type="compositionally biased region" description="Acidic residues" evidence="3">
    <location>
        <begin position="1373"/>
        <end position="1393"/>
    </location>
</feature>
<feature type="compositionally biased region" description="Polar residues" evidence="3">
    <location>
        <begin position="811"/>
        <end position="821"/>
    </location>
</feature>
<feature type="compositionally biased region" description="Low complexity" evidence="3">
    <location>
        <begin position="68"/>
        <end position="84"/>
    </location>
</feature>
<name>A0A5C3QB06_9AGAR</name>
<dbReference type="InterPro" id="IPR008937">
    <property type="entry name" value="Ras-like_GEF"/>
</dbReference>
<feature type="compositionally biased region" description="Polar residues" evidence="3">
    <location>
        <begin position="596"/>
        <end position="638"/>
    </location>
</feature>
<feature type="compositionally biased region" description="Polar residues" evidence="3">
    <location>
        <begin position="159"/>
        <end position="170"/>
    </location>
</feature>
<dbReference type="InterPro" id="IPR027417">
    <property type="entry name" value="P-loop_NTPase"/>
</dbReference>
<feature type="compositionally biased region" description="Polar residues" evidence="3">
    <location>
        <begin position="1068"/>
        <end position="1086"/>
    </location>
</feature>
<dbReference type="CDD" id="cd00882">
    <property type="entry name" value="Ras_like_GTPase"/>
    <property type="match status" value="1"/>
</dbReference>
<feature type="compositionally biased region" description="Polar residues" evidence="3">
    <location>
        <begin position="956"/>
        <end position="980"/>
    </location>
</feature>
<dbReference type="PROSITE" id="PS50212">
    <property type="entry name" value="RASGEF_NTER"/>
    <property type="match status" value="1"/>
</dbReference>
<dbReference type="PROSITE" id="PS50009">
    <property type="entry name" value="RASGEF_CAT"/>
    <property type="match status" value="1"/>
</dbReference>
<feature type="compositionally biased region" description="Low complexity" evidence="3">
    <location>
        <begin position="834"/>
        <end position="870"/>
    </location>
</feature>
<dbReference type="SUPFAM" id="SSF48366">
    <property type="entry name" value="Ras GEF"/>
    <property type="match status" value="1"/>
</dbReference>
<accession>A0A5C3QB06</accession>
<evidence type="ECO:0000259" key="5">
    <source>
        <dbReference type="PROSITE" id="PS50212"/>
    </source>
</evidence>
<dbReference type="CDD" id="cd06224">
    <property type="entry name" value="REM"/>
    <property type="match status" value="1"/>
</dbReference>
<gene>
    <name evidence="6" type="ORF">BDV98DRAFT_595404</name>
</gene>
<dbReference type="InterPro" id="IPR023578">
    <property type="entry name" value="Ras_GEF_dom_sf"/>
</dbReference>
<evidence type="ECO:0000313" key="7">
    <source>
        <dbReference type="Proteomes" id="UP000305067"/>
    </source>
</evidence>
<dbReference type="SMART" id="SM00147">
    <property type="entry name" value="RasGEF"/>
    <property type="match status" value="1"/>
</dbReference>
<dbReference type="SUPFAM" id="SSF52540">
    <property type="entry name" value="P-loop containing nucleoside triphosphate hydrolases"/>
    <property type="match status" value="1"/>
</dbReference>
<feature type="compositionally biased region" description="Low complexity" evidence="3">
    <location>
        <begin position="981"/>
        <end position="1006"/>
    </location>
</feature>
<dbReference type="Gene3D" id="1.20.870.10">
    <property type="entry name" value="Son of sevenless (SoS) protein Chain: S domain 1"/>
    <property type="match status" value="1"/>
</dbReference>
<feature type="region of interest" description="Disordered" evidence="3">
    <location>
        <begin position="344"/>
        <end position="424"/>
    </location>
</feature>
<evidence type="ECO:0000259" key="4">
    <source>
        <dbReference type="PROSITE" id="PS50009"/>
    </source>
</evidence>
<dbReference type="InterPro" id="IPR000651">
    <property type="entry name" value="Ras-like_Gua-exchang_fac_N"/>
</dbReference>
<feature type="compositionally biased region" description="Polar residues" evidence="3">
    <location>
        <begin position="757"/>
        <end position="766"/>
    </location>
</feature>
<dbReference type="PANTHER" id="PTHR23113">
    <property type="entry name" value="GUANINE NUCLEOTIDE EXCHANGE FACTOR"/>
    <property type="match status" value="1"/>
</dbReference>
<evidence type="ECO:0000256" key="1">
    <source>
        <dbReference type="ARBA" id="ARBA00022658"/>
    </source>
</evidence>
<feature type="domain" description="Ras-GEF" evidence="4">
    <location>
        <begin position="1526"/>
        <end position="1763"/>
    </location>
</feature>
<feature type="region of interest" description="Disordered" evidence="3">
    <location>
        <begin position="23"/>
        <end position="243"/>
    </location>
</feature>
<feature type="compositionally biased region" description="Low complexity" evidence="3">
    <location>
        <begin position="356"/>
        <end position="394"/>
    </location>
</feature>
<evidence type="ECO:0000256" key="2">
    <source>
        <dbReference type="PROSITE-ProRule" id="PRU00168"/>
    </source>
</evidence>
<feature type="compositionally biased region" description="Polar residues" evidence="3">
    <location>
        <begin position="1436"/>
        <end position="1446"/>
    </location>
</feature>
<keyword evidence="7" id="KW-1185">Reference proteome</keyword>
<dbReference type="OrthoDB" id="28357at2759"/>
<feature type="domain" description="N-terminal Ras-GEF" evidence="5">
    <location>
        <begin position="1232"/>
        <end position="1357"/>
    </location>
</feature>
<evidence type="ECO:0008006" key="8">
    <source>
        <dbReference type="Google" id="ProtNLM"/>
    </source>
</evidence>
<dbReference type="Gene3D" id="1.10.840.10">
    <property type="entry name" value="Ras guanine-nucleotide exchange factors catalytic domain"/>
    <property type="match status" value="1"/>
</dbReference>
<keyword evidence="1 2" id="KW-0344">Guanine-nucleotide releasing factor</keyword>
<feature type="region of interest" description="Disordered" evidence="3">
    <location>
        <begin position="1760"/>
        <end position="1782"/>
    </location>
</feature>
<feature type="compositionally biased region" description="Gly residues" evidence="3">
    <location>
        <begin position="1194"/>
        <end position="1205"/>
    </location>
</feature>
<reference evidence="6 7" key="1">
    <citation type="journal article" date="2019" name="Nat. Ecol. Evol.">
        <title>Megaphylogeny resolves global patterns of mushroom evolution.</title>
        <authorList>
            <person name="Varga T."/>
            <person name="Krizsan K."/>
            <person name="Foldi C."/>
            <person name="Dima B."/>
            <person name="Sanchez-Garcia M."/>
            <person name="Sanchez-Ramirez S."/>
            <person name="Szollosi G.J."/>
            <person name="Szarkandi J.G."/>
            <person name="Papp V."/>
            <person name="Albert L."/>
            <person name="Andreopoulos W."/>
            <person name="Angelini C."/>
            <person name="Antonin V."/>
            <person name="Barry K.W."/>
            <person name="Bougher N.L."/>
            <person name="Buchanan P."/>
            <person name="Buyck B."/>
            <person name="Bense V."/>
            <person name="Catcheside P."/>
            <person name="Chovatia M."/>
            <person name="Cooper J."/>
            <person name="Damon W."/>
            <person name="Desjardin D."/>
            <person name="Finy P."/>
            <person name="Geml J."/>
            <person name="Haridas S."/>
            <person name="Hughes K."/>
            <person name="Justo A."/>
            <person name="Karasinski D."/>
            <person name="Kautmanova I."/>
            <person name="Kiss B."/>
            <person name="Kocsube S."/>
            <person name="Kotiranta H."/>
            <person name="LaButti K.M."/>
            <person name="Lechner B.E."/>
            <person name="Liimatainen K."/>
            <person name="Lipzen A."/>
            <person name="Lukacs Z."/>
            <person name="Mihaltcheva S."/>
            <person name="Morgado L.N."/>
            <person name="Niskanen T."/>
            <person name="Noordeloos M.E."/>
            <person name="Ohm R.A."/>
            <person name="Ortiz-Santana B."/>
            <person name="Ovrebo C."/>
            <person name="Racz N."/>
            <person name="Riley R."/>
            <person name="Savchenko A."/>
            <person name="Shiryaev A."/>
            <person name="Soop K."/>
            <person name="Spirin V."/>
            <person name="Szebenyi C."/>
            <person name="Tomsovsky M."/>
            <person name="Tulloss R.E."/>
            <person name="Uehling J."/>
            <person name="Grigoriev I.V."/>
            <person name="Vagvolgyi C."/>
            <person name="Papp T."/>
            <person name="Martin F.M."/>
            <person name="Miettinen O."/>
            <person name="Hibbett D.S."/>
            <person name="Nagy L.G."/>
        </authorList>
    </citation>
    <scope>NUCLEOTIDE SEQUENCE [LARGE SCALE GENOMIC DNA]</scope>
    <source>
        <strain evidence="6 7">CBS 309.79</strain>
    </source>
</reference>
<feature type="region of interest" description="Disordered" evidence="3">
    <location>
        <begin position="1192"/>
        <end position="1235"/>
    </location>
</feature>
<feature type="compositionally biased region" description="Low complexity" evidence="3">
    <location>
        <begin position="1453"/>
        <end position="1463"/>
    </location>
</feature>
<dbReference type="EMBL" id="ML178837">
    <property type="protein sequence ID" value="TFK98736.1"/>
    <property type="molecule type" value="Genomic_DNA"/>
</dbReference>
<feature type="compositionally biased region" description="Low complexity" evidence="3">
    <location>
        <begin position="639"/>
        <end position="666"/>
    </location>
</feature>
<sequence length="1797" mass="187201">MEGSSTSASGIRKSLSVDSFVKLGSSSDVSTPVNTTRQNRVNTGSPLDPPRNTIYFSNAPLPPVPQEQGYHAGQQYPQQQQSGSVGSGSGSGSGYQQPHYQTGGGGGMYRGRPRGASVTSTSDYDQSVQGDSDDGHNRTLPPKPMNSNNVRSNYPRRGTASSSTSGVPVQSPTLSTMSSMSSLLSSATSNSSGTQEVEASVPASISQTSSTGPSAYAPPAPATGTGVGIGMGARRARAGSRASEITPRRILIDTSIVAPRIIPLPAPPSDQIVVAVVGRPGSGKSTAIKKGLSGYGLSEARPVPLQLGGGLFNFTRRIGRISPSENVPECELQVLEVDAPAQLAQQHSLSPRPQDASTSTGTGTTTNLTDTNANSTNANANTNTNTNTNMNASTHINIPPTPLKSPPASDSDSAAGPPASLWQDSTAPRLDGVIICYDSTDETSFGPVADLVLGYRSLNLPTVVFACKTDLQSSTRINPQKALDTIQSPPLIVNLVNQFESQVHDVGLVEVNVKNEAGKEKLRKSFHFLFKTIFKGRYSAAHGSVEGFKYRNPASPDIVMAASPWYDPPAPLPSSGLAREPVTGSGLSREAGSGSGATFSNPFSTAGISGASSHSPGISPHTTGVSPHTAGVSSQTTVPSPLVSSISAPSSASGASTPAAYSTPASAYSTPVGIGAVTRNSSVASLRAAVGAGTGVGGSSTGGSVGGAVGRVASAVSKMEGQAKGGKSQVHSRASNGLPGASQSHSASSQVHSGTSQVSSGLSQASPAPGKPHAGSAAGAPQHNEQQQPQKHAAVVPRAHGSISTPHAHGSISTPHAQSTPHGPGSANPHAQGSSSTSQTQSQPSSHPQAPSLSHPSTSSPLPTSVCSPPSHLPLPQPASKASSIAPITVTSSSPHKASTIAPITVVSHQQQIAPSLHSPSIIGSVNRTIPPQPGPPPGTELPPTPTPASVLPHLYSSSGGATPTGISPTPNSNAGTALVSSHSTSGHPSSGTTPIITPRTTPTTRQFPLNSPTRARSMGDLMEAASRSAIATAGPSSSSQAPSASSSRERSPSQPGQNVAYQPHPYAQSSSFAQGHTQGVESSGGTIYGATRPADNLNSKRSSVAHPPGYAQSHGMGHAAPSMSVERSKSMGVVSPNGSTPTPPSAFLSTAQGPMIVASSSSPISPMDTSGVMGRGGESVESLGEQSLDEGVRGGGVGAGGVNGAMGDVGMREEGRERSESQGKAKDPAAKPPTTRYATLDELLDKLLFVAVSGDDPGFIQHFLLTYRRFAIPRKVLLAMQKRMRQLDNPSGDPMFACFAQMRICSLLEQWIRDYPHDFAVRGTAGALSALVKSIVGKTYMLHYGSEFLPFLELLGTLKDKDEAWACKAEETFDPDSDEEDEDEDEEEDDEFGNGSGAGNGFNGSIDGETLMNDEPSIVVGGDELGGGNGGVRMSISTTNGSVATSRERKGSLSLSSRTFSSGPQTPAASAISASNLTGSQLGQSSSANRSTSGVGVGFGAEVELTTRQLLKELRDLAREVNSTDSGMIAEEITRLQVASFLEIEPRSWLRYTFLGKKDPNPSRIVAFNEISSHLGDWVVSLILCHDKHRERAKQIEKFVEVAQKLRELNNYSALRAFVAGIHSSTFSGDQTMELFKAKCPEQEKNLRSWDILLRQAGSHRTYRLALRNTKGACIPAQEVHMQDLIKTHEANQDMNPDDSTLIHWGKFSLLGKFISTTMDCQTQCRQSTQWEFPQRQHIQALISKPFMMSDEMQKSRMAAPEDSYDYEPGPGIGTRPGVAPSKEKDLAILRKLFFW</sequence>
<dbReference type="GO" id="GO:0007265">
    <property type="term" value="P:Ras protein signal transduction"/>
    <property type="evidence" value="ECO:0007669"/>
    <property type="project" value="TreeGrafter"/>
</dbReference>
<feature type="region of interest" description="Disordered" evidence="3">
    <location>
        <begin position="956"/>
        <end position="1015"/>
    </location>
</feature>